<feature type="compositionally biased region" description="Polar residues" evidence="1">
    <location>
        <begin position="158"/>
        <end position="171"/>
    </location>
</feature>
<feature type="region of interest" description="Disordered" evidence="1">
    <location>
        <begin position="768"/>
        <end position="962"/>
    </location>
</feature>
<dbReference type="AlphaFoldDB" id="A0A7M6DKL6"/>
<feature type="compositionally biased region" description="Acidic residues" evidence="1">
    <location>
        <begin position="833"/>
        <end position="842"/>
    </location>
</feature>
<feature type="compositionally biased region" description="Polar residues" evidence="1">
    <location>
        <begin position="201"/>
        <end position="231"/>
    </location>
</feature>
<proteinExistence type="predicted"/>
<dbReference type="PANTHER" id="PTHR22929:SF0">
    <property type="entry name" value="TRANSCRIPTION FACTOR TFIIIB COMPONENT B'' HOMOLOG"/>
    <property type="match status" value="1"/>
</dbReference>
<dbReference type="Proteomes" id="UP000594262">
    <property type="component" value="Unplaced"/>
</dbReference>
<feature type="compositionally biased region" description="Low complexity" evidence="1">
    <location>
        <begin position="260"/>
        <end position="276"/>
    </location>
</feature>
<feature type="compositionally biased region" description="Basic and acidic residues" evidence="1">
    <location>
        <begin position="494"/>
        <end position="510"/>
    </location>
</feature>
<keyword evidence="4" id="KW-1185">Reference proteome</keyword>
<dbReference type="PANTHER" id="PTHR22929">
    <property type="entry name" value="RNA POLYMERASE III TRANSCRIPTION INITIATION FACTOR B"/>
    <property type="match status" value="1"/>
</dbReference>
<feature type="compositionally biased region" description="Polar residues" evidence="1">
    <location>
        <begin position="277"/>
        <end position="294"/>
    </location>
</feature>
<dbReference type="GO" id="GO:0000126">
    <property type="term" value="C:transcription factor TFIIIB complex"/>
    <property type="evidence" value="ECO:0007669"/>
    <property type="project" value="TreeGrafter"/>
</dbReference>
<dbReference type="InterPro" id="IPR039467">
    <property type="entry name" value="TFIIIB_B''_Myb"/>
</dbReference>
<feature type="compositionally biased region" description="Basic residues" evidence="1">
    <location>
        <begin position="447"/>
        <end position="464"/>
    </location>
</feature>
<feature type="compositionally biased region" description="Polar residues" evidence="1">
    <location>
        <begin position="430"/>
        <end position="445"/>
    </location>
</feature>
<name>A0A7M6DKL6_9CNID</name>
<protein>
    <recommendedName>
        <fullName evidence="2">Transcription factor TFIIIB component B'' Myb domain-containing protein</fullName>
    </recommendedName>
</protein>
<evidence type="ECO:0000259" key="2">
    <source>
        <dbReference type="Pfam" id="PF15963"/>
    </source>
</evidence>
<dbReference type="OrthoDB" id="272624at2759"/>
<feature type="compositionally biased region" description="Basic and acidic residues" evidence="1">
    <location>
        <begin position="79"/>
        <end position="90"/>
    </location>
</feature>
<feature type="compositionally biased region" description="Low complexity" evidence="1">
    <location>
        <begin position="295"/>
        <end position="309"/>
    </location>
</feature>
<feature type="region of interest" description="Disordered" evidence="1">
    <location>
        <begin position="111"/>
        <end position="534"/>
    </location>
</feature>
<feature type="compositionally biased region" description="Polar residues" evidence="1">
    <location>
        <begin position="378"/>
        <end position="410"/>
    </location>
</feature>
<feature type="compositionally biased region" description="Basic and acidic residues" evidence="1">
    <location>
        <begin position="878"/>
        <end position="908"/>
    </location>
</feature>
<feature type="compositionally biased region" description="Polar residues" evidence="1">
    <location>
        <begin position="238"/>
        <end position="259"/>
    </location>
</feature>
<feature type="compositionally biased region" description="Acidic residues" evidence="1">
    <location>
        <begin position="524"/>
        <end position="534"/>
    </location>
</feature>
<evidence type="ECO:0000313" key="3">
    <source>
        <dbReference type="EnsemblMetazoa" id="CLYHEMP014123.1"/>
    </source>
</evidence>
<dbReference type="RefSeq" id="XP_066929571.1">
    <property type="nucleotide sequence ID" value="XM_067073470.1"/>
</dbReference>
<feature type="compositionally biased region" description="Basic and acidic residues" evidence="1">
    <location>
        <begin position="173"/>
        <end position="185"/>
    </location>
</feature>
<dbReference type="Pfam" id="PF15963">
    <property type="entry name" value="Myb_DNA-bind_7"/>
    <property type="match status" value="1"/>
</dbReference>
<feature type="compositionally biased region" description="Basic and acidic residues" evidence="1">
    <location>
        <begin position="111"/>
        <end position="146"/>
    </location>
</feature>
<accession>A0A7M6DKL6</accession>
<feature type="compositionally biased region" description="Basic residues" evidence="1">
    <location>
        <begin position="849"/>
        <end position="860"/>
    </location>
</feature>
<dbReference type="GO" id="GO:0070898">
    <property type="term" value="P:RNA polymerase III preinitiation complex assembly"/>
    <property type="evidence" value="ECO:0007669"/>
    <property type="project" value="TreeGrafter"/>
</dbReference>
<reference evidence="3" key="1">
    <citation type="submission" date="2021-01" db="UniProtKB">
        <authorList>
            <consortium name="EnsemblMetazoa"/>
        </authorList>
    </citation>
    <scope>IDENTIFICATION</scope>
</reference>
<dbReference type="GO" id="GO:0001156">
    <property type="term" value="F:TFIIIC-class transcription factor complex binding"/>
    <property type="evidence" value="ECO:0007669"/>
    <property type="project" value="TreeGrafter"/>
</dbReference>
<feature type="compositionally biased region" description="Basic and acidic residues" evidence="1">
    <location>
        <begin position="27"/>
        <end position="43"/>
    </location>
</feature>
<evidence type="ECO:0000313" key="4">
    <source>
        <dbReference type="Proteomes" id="UP000594262"/>
    </source>
</evidence>
<feature type="compositionally biased region" description="Acidic residues" evidence="1">
    <location>
        <begin position="799"/>
        <end position="808"/>
    </location>
</feature>
<dbReference type="GeneID" id="136817136"/>
<feature type="region of interest" description="Disordered" evidence="1">
    <location>
        <begin position="600"/>
        <end position="619"/>
    </location>
</feature>
<feature type="region of interest" description="Disordered" evidence="1">
    <location>
        <begin position="1"/>
        <end position="92"/>
    </location>
</feature>
<feature type="domain" description="Transcription factor TFIIIB component B'' Myb" evidence="2">
    <location>
        <begin position="674"/>
        <end position="755"/>
    </location>
</feature>
<organism evidence="3 4">
    <name type="scientific">Clytia hemisphaerica</name>
    <dbReference type="NCBI Taxonomy" id="252671"/>
    <lineage>
        <taxon>Eukaryota</taxon>
        <taxon>Metazoa</taxon>
        <taxon>Cnidaria</taxon>
        <taxon>Hydrozoa</taxon>
        <taxon>Hydroidolina</taxon>
        <taxon>Leptothecata</taxon>
        <taxon>Obeliida</taxon>
        <taxon>Clytiidae</taxon>
        <taxon>Clytia</taxon>
    </lineage>
</organism>
<dbReference type="EnsemblMetazoa" id="CLYHEMT014123.1">
    <property type="protein sequence ID" value="CLYHEMP014123.1"/>
    <property type="gene ID" value="CLYHEMG014123"/>
</dbReference>
<sequence length="962" mass="107750">MSFRKRSLTKPNIGAMRKKIETSPAVCEKDDKEKKAEESKGEGNLKPPKTPPEESSATKKLSKRIKPKVNLGKIASTRESAKEGEPEKLDTGQIAVIGKMKIDSELDETKCEDVPKNMDDTNAKCTKDHDLVTEKTETVDKTEPPKRLSKRLKVGPKLSSTRPNTGSSNGKAKQLETKNDFKDQKVLNLDSTEVSDVPKAQNDSNRIQETGKSTKISVGSIDTKSSSISDATSEKDTSSSTPSKANKSPSKAHNSPSKANDSPSKANKSPSKANDSPSKANDSPSKTNDSPSKATTSVTSNSQSSSGSSKLQKRKKVMPNLKIPKPKLTKTEQIDVDSIDNVKEPIEDIPVNEEDSAQRQTLVDDAPVQKSKRVHFETLNTVETSYKNSIELNNTENSTKGNGLSESSNEQLDKEPIKPSPSILKKDQYDYSSQSEGETSHSTSLGKGKKTFKPNLGVRRRKRLSSFSAYSSCDEEEDSKAKKKAKVLSESEGEESHKEKVKERKETKSEGKKKKKRKSKKDLEENEELDDENEDEIPFFKKKQRTVRKFCTEERDISTLTMQELIFYRPKSLRKAELRVNKNDDVEETAEILPDGAAADNIDQADGMKPTKKEDIGGEDEDMMAPQVMLDENGDVVINETSLTIRKAVDDSELKKSAVLYEDSMSTNTHRRRVSRVKRWRMDETLRFYKALSQIGTDFTLMSQVFTRFTRNELKKKFKQEEKVNCDLIDMALSNRLPLNMEIFLRGKEEREEEEKLKELLDQEIDSEENKAKKRKKSKNNAKGGTGKGRKKKGAKENDGDESSETEEGQSSKSKTKGGEKGHKKKTAKESEGLESADEESSIVDQKQNKKSINKGRKKTIKSDDSRTEGSSSNKGPLLERDMPKCIVRIEKTKVLKNVKTTDQKQNEENADQNELDNDNTDFQRTLKDVPETDLTDSGFEKSEKSGKQKHKRLRVIDSDSE</sequence>
<feature type="compositionally biased region" description="Basic residues" evidence="1">
    <location>
        <begin position="511"/>
        <end position="520"/>
    </location>
</feature>
<evidence type="ECO:0000256" key="1">
    <source>
        <dbReference type="SAM" id="MobiDB-lite"/>
    </source>
</evidence>
<feature type="compositionally biased region" description="Acidic residues" evidence="1">
    <location>
        <begin position="909"/>
        <end position="920"/>
    </location>
</feature>